<dbReference type="Pfam" id="PF15892">
    <property type="entry name" value="BNR_4"/>
    <property type="match status" value="1"/>
</dbReference>
<dbReference type="InterPro" id="IPR036439">
    <property type="entry name" value="Dockerin_dom_sf"/>
</dbReference>
<proteinExistence type="predicted"/>
<organism evidence="2 3">
    <name type="scientific">Paraglaciecola chathamensis S18K6</name>
    <dbReference type="NCBI Taxonomy" id="1127672"/>
    <lineage>
        <taxon>Bacteria</taxon>
        <taxon>Pseudomonadati</taxon>
        <taxon>Pseudomonadota</taxon>
        <taxon>Gammaproteobacteria</taxon>
        <taxon>Alteromonadales</taxon>
        <taxon>Alteromonadaceae</taxon>
        <taxon>Paraglaciecola</taxon>
    </lineage>
</organism>
<dbReference type="Gene3D" id="2.60.40.10">
    <property type="entry name" value="Immunoglobulins"/>
    <property type="match status" value="4"/>
</dbReference>
<protein>
    <submittedName>
        <fullName evidence="2">Fibronectin type III domain protein</fullName>
    </submittedName>
</protein>
<dbReference type="Gene3D" id="1.10.1330.10">
    <property type="entry name" value="Dockerin domain"/>
    <property type="match status" value="1"/>
</dbReference>
<feature type="signal peptide" evidence="1">
    <location>
        <begin position="1"/>
        <end position="21"/>
    </location>
</feature>
<dbReference type="SUPFAM" id="SSF63446">
    <property type="entry name" value="Type I dockerin domain"/>
    <property type="match status" value="1"/>
</dbReference>
<name>A0AAV3V7C6_9ALTE</name>
<keyword evidence="1" id="KW-0732">Signal</keyword>
<evidence type="ECO:0000313" key="2">
    <source>
        <dbReference type="EMBL" id="GAC12649.1"/>
    </source>
</evidence>
<evidence type="ECO:0000256" key="1">
    <source>
        <dbReference type="SAM" id="SignalP"/>
    </source>
</evidence>
<dbReference type="RefSeq" id="WP_007992385.1">
    <property type="nucleotide sequence ID" value="NZ_BAEM01000063.1"/>
</dbReference>
<accession>A0AAV3V7C6</accession>
<dbReference type="GO" id="GO:0000272">
    <property type="term" value="P:polysaccharide catabolic process"/>
    <property type="evidence" value="ECO:0007669"/>
    <property type="project" value="InterPro"/>
</dbReference>
<feature type="chain" id="PRO_5043326929" evidence="1">
    <location>
        <begin position="22"/>
        <end position="999"/>
    </location>
</feature>
<dbReference type="InterPro" id="IPR013783">
    <property type="entry name" value="Ig-like_fold"/>
</dbReference>
<gene>
    <name evidence="2" type="ORF">GCHA_4732</name>
</gene>
<evidence type="ECO:0000313" key="3">
    <source>
        <dbReference type="Proteomes" id="UP000006320"/>
    </source>
</evidence>
<sequence length="999" mass="110981">MNGLKMLLFSTTLLTAFTLHAQVTLKQQVKISEEGLHFDGENLDFSNVTTPDTGEKYDYFFGPNISAHGDAVKTYKHFVFMTWYKGGKSERNVMLSRYNTLSGELSTIEFPHRHTGFRGDPLVGESHNTIGLSVSPINGTIHMVFDMHAYDNNNHGGKFKDDFFRYSYSIPGAAELPHSDFTLDKFVKDTSEVSQGDNDYKHLTMTGDLSDKENFARLTYPKFFTTVDGTLLLYMRLGGNNNGAYVFNRYDAETETWSTFTKFNENNQKLKGNSYNWGLYGNMKYVNGKLRVGFQQRSNDNSDKYKYQNGVYYAYSDHPDGFGDWKNHKGEPMTWPLINSDEIKVFEPGDYISHTEANSVYIVGSFDWTVTEKGDIHIISKVRSTDRGRADYEEVYIHSYKPAGAEEFIISTDFPGASEIYTSGDNVYIVGLGGGRPYVEKAQGGTNNFVRVYEASDGPVFDHGTLYIKDGKVYYYLMERTSGNAMPLYLQIIDLDLESDADAPIVSFPSPSLTIEEGFEKLSLNISAESPVEVRAIQSVTLYLNDELVRTDTSLPYLFGHGSKPHETGAMGWLDRHEPNPSPLSAGRHVFKAVAIDSEGDSSTATMILNVNSNAPIVSFPQESLEVDQGFEKLSLNISAESAVEGRTIESVSLYIDGELVRKDTSLPYLFGHASKPHETGAMGWLDTHSPNPSPLAAGSYEFTAVATDNEGEETTASMLLVVKGEPEPPIVTWPNSTVTVYEGYEKLAITIDAETPVEGRDIQSVTLFRNGELVRVDTRPVWNFGHSFAPYEFGAMGWLDRHEPNPSPLGVGTHTFTAVARDSAGLESETDMTLIVLSLPGPSVMINEGDISLLTEYQNLAITAEASAADDDISLVSLALYIDDQLIREIYEPPFIWGADAYSTELLSLSEGTHLVRVVATDSNNKQSESSIFINIDLLGDLNKDSVIDKADTQLFTSKLRAGEIIDIRYDFNGDGVVNNRDTRGLVRRCTYSRCSSN</sequence>
<reference evidence="2 3" key="1">
    <citation type="journal article" date="2017" name="Antonie Van Leeuwenhoek">
        <title>Rhizobium rhizosphaerae sp. nov., a novel species isolated from rice rhizosphere.</title>
        <authorList>
            <person name="Zhao J.J."/>
            <person name="Zhang J."/>
            <person name="Zhang R.J."/>
            <person name="Zhang C.W."/>
            <person name="Yin H.Q."/>
            <person name="Zhang X.X."/>
        </authorList>
    </citation>
    <scope>NUCLEOTIDE SEQUENCE [LARGE SCALE GENOMIC DNA]</scope>
    <source>
        <strain evidence="2 3">S18K6</strain>
    </source>
</reference>
<dbReference type="Proteomes" id="UP000006320">
    <property type="component" value="Unassembled WGS sequence"/>
</dbReference>
<dbReference type="AlphaFoldDB" id="A0AAV3V7C6"/>
<comment type="caution">
    <text evidence="2">The sequence shown here is derived from an EMBL/GenBank/DDBJ whole genome shotgun (WGS) entry which is preliminary data.</text>
</comment>
<dbReference type="EMBL" id="BAEM01000063">
    <property type="protein sequence ID" value="GAC12649.1"/>
    <property type="molecule type" value="Genomic_DNA"/>
</dbReference>